<keyword evidence="3" id="KW-0378">Hydrolase</keyword>
<evidence type="ECO:0000256" key="1">
    <source>
        <dbReference type="ARBA" id="ARBA00022722"/>
    </source>
</evidence>
<dbReference type="GO" id="GO:0004519">
    <property type="term" value="F:endonuclease activity"/>
    <property type="evidence" value="ECO:0007669"/>
    <property type="project" value="UniProtKB-KW"/>
</dbReference>
<dbReference type="Proteomes" id="UP000254802">
    <property type="component" value="Unassembled WGS sequence"/>
</dbReference>
<dbReference type="InterPro" id="IPR011335">
    <property type="entry name" value="Restrct_endonuc-II-like"/>
</dbReference>
<evidence type="ECO:0000313" key="4">
    <source>
        <dbReference type="EMBL" id="STY60755.1"/>
    </source>
</evidence>
<evidence type="ECO:0000256" key="3">
    <source>
        <dbReference type="ARBA" id="ARBA00022801"/>
    </source>
</evidence>
<keyword evidence="2" id="KW-0255">Endonuclease</keyword>
<proteinExistence type="predicted"/>
<dbReference type="GO" id="GO:0003677">
    <property type="term" value="F:DNA binding"/>
    <property type="evidence" value="ECO:0007669"/>
    <property type="project" value="InterPro"/>
</dbReference>
<name>A0A378MZE8_MANHA</name>
<keyword evidence="1" id="KW-0540">Nuclease</keyword>
<reference evidence="4 5" key="1">
    <citation type="submission" date="2018-06" db="EMBL/GenBank/DDBJ databases">
        <authorList>
            <consortium name="Pathogen Informatics"/>
            <person name="Doyle S."/>
        </authorList>
    </citation>
    <scope>NUCLEOTIDE SEQUENCE [LARGE SCALE GENOMIC DNA]</scope>
    <source>
        <strain evidence="4 5">NCTC10638</strain>
    </source>
</reference>
<dbReference type="Gene3D" id="3.40.600.10">
    <property type="entry name" value="DNA mismatch repair MutH/Restriction endonuclease, type II"/>
    <property type="match status" value="1"/>
</dbReference>
<accession>A0A378MZE8</accession>
<dbReference type="EMBL" id="UGPN01000002">
    <property type="protein sequence ID" value="STY60755.1"/>
    <property type="molecule type" value="Genomic_DNA"/>
</dbReference>
<protein>
    <submittedName>
        <fullName evidence="4">Methyl-directed mismatch repair protein</fullName>
    </submittedName>
</protein>
<evidence type="ECO:0000256" key="2">
    <source>
        <dbReference type="ARBA" id="ARBA00022759"/>
    </source>
</evidence>
<dbReference type="AlphaFoldDB" id="A0A378MZE8"/>
<dbReference type="GO" id="GO:0016787">
    <property type="term" value="F:hydrolase activity"/>
    <property type="evidence" value="ECO:0007669"/>
    <property type="project" value="UniProtKB-KW"/>
</dbReference>
<gene>
    <name evidence="4" type="primary">mutH_1</name>
    <name evidence="4" type="ORF">NCTC10638_01961</name>
</gene>
<sequence length="167" mass="19005">MELIVLGELHKINATLGEVLQLRPKGRNNRSITSAINAKGEIVQSLPLGFYLRKHFTAEILQTFCIAPFKFVLTLYKMSALILFDRKYHLILIFKRTFLCLTGSQILKLGFALFTLTGLEIVLGIDNIIVISILVSRLPIEHANLPELSAWGWQWEPVFYCFSRLLG</sequence>
<organism evidence="4 5">
    <name type="scientific">Mannheimia haemolytica</name>
    <name type="common">Pasteurella haemolytica</name>
    <dbReference type="NCBI Taxonomy" id="75985"/>
    <lineage>
        <taxon>Bacteria</taxon>
        <taxon>Pseudomonadati</taxon>
        <taxon>Pseudomonadota</taxon>
        <taxon>Gammaproteobacteria</taxon>
        <taxon>Pasteurellales</taxon>
        <taxon>Pasteurellaceae</taxon>
        <taxon>Mannheimia</taxon>
    </lineage>
</organism>
<evidence type="ECO:0000313" key="5">
    <source>
        <dbReference type="Proteomes" id="UP000254802"/>
    </source>
</evidence>
<dbReference type="InterPro" id="IPR037057">
    <property type="entry name" value="DNA_rep_MutH/T2_RE_sf"/>
</dbReference>
<dbReference type="SUPFAM" id="SSF52980">
    <property type="entry name" value="Restriction endonuclease-like"/>
    <property type="match status" value="1"/>
</dbReference>